<evidence type="ECO:0000313" key="1">
    <source>
        <dbReference type="EMBL" id="SDM09096.1"/>
    </source>
</evidence>
<organism evidence="1 2">
    <name type="scientific">Aliiruegeria lutimaris</name>
    <dbReference type="NCBI Taxonomy" id="571298"/>
    <lineage>
        <taxon>Bacteria</taxon>
        <taxon>Pseudomonadati</taxon>
        <taxon>Pseudomonadota</taxon>
        <taxon>Alphaproteobacteria</taxon>
        <taxon>Rhodobacterales</taxon>
        <taxon>Roseobacteraceae</taxon>
        <taxon>Aliiruegeria</taxon>
    </lineage>
</organism>
<reference evidence="1 2" key="1">
    <citation type="submission" date="2016-10" db="EMBL/GenBank/DDBJ databases">
        <authorList>
            <person name="de Groot N.N."/>
        </authorList>
    </citation>
    <scope>NUCLEOTIDE SEQUENCE [LARGE SCALE GENOMIC DNA]</scope>
    <source>
        <strain evidence="1 2">DSM 25294</strain>
    </source>
</reference>
<dbReference type="OrthoDB" id="9803188at2"/>
<gene>
    <name evidence="1" type="ORF">SAMN04488026_11693</name>
</gene>
<evidence type="ECO:0000313" key="2">
    <source>
        <dbReference type="Proteomes" id="UP000199382"/>
    </source>
</evidence>
<sequence length="461" mass="51496">MPFDMTKPQSLADVLDRLTIRDGGSTRHRDQVSAVRRVAEMLGRAPADLPCDAPGLRMYLDRIHPAQHHITAHTLANIKTNLATALRSARAIPRNAPKVPRTVAWEEFFLAAEAKHQVWSLSRLASYCAWRGLQPADVTDEVMAEFQGHLDARLLTKDPAKLCKEMAQIWNGIVKRNDLPFPCLSYEKGGSHRCRPLSTYPEPLQAEIQTYLGRLRHDDPFDTSGPDEALRPTSVRNVEAHLRQFLDALAEAGEEPTGMKSLVDVVTAENMKAAFRVIMKRAPSDKIPPACNNIAATLVAIARYRLDLSELDLKAVLAIKKKVTTKPKGMSAKNSDRLAQFNDWENVLRIVGLPATLMDEADRSPRNRKAALAAMHAVAIAILLSCPVRAKNLASLDLERHIKAHRSGTHTRYTIRIEGIEVKNGEPIEFRLNNRVSRLLHRYITVYRPLVSRAQGTALFP</sequence>
<feature type="non-terminal residue" evidence="1">
    <location>
        <position position="461"/>
    </location>
</feature>
<keyword evidence="2" id="KW-1185">Reference proteome</keyword>
<dbReference type="EMBL" id="FNEK01000169">
    <property type="protein sequence ID" value="SDM09096.1"/>
    <property type="molecule type" value="Genomic_DNA"/>
</dbReference>
<dbReference type="RefSeq" id="WP_093165190.1">
    <property type="nucleotide sequence ID" value="NZ_FNEK01000169.1"/>
</dbReference>
<name>A0A1G9QDN6_9RHOB</name>
<proteinExistence type="predicted"/>
<dbReference type="AlphaFoldDB" id="A0A1G9QDN6"/>
<dbReference type="STRING" id="571298.SAMN04488026_11693"/>
<accession>A0A1G9QDN6</accession>
<protein>
    <submittedName>
        <fullName evidence="1">Uncharacterized protein</fullName>
    </submittedName>
</protein>
<dbReference type="Proteomes" id="UP000199382">
    <property type="component" value="Unassembled WGS sequence"/>
</dbReference>